<dbReference type="AlphaFoldDB" id="A0A0E9TIK7"/>
<protein>
    <submittedName>
        <fullName evidence="1">Uncharacterized protein</fullName>
    </submittedName>
</protein>
<proteinExistence type="predicted"/>
<accession>A0A0E9TIK7</accession>
<organism evidence="1">
    <name type="scientific">Anguilla anguilla</name>
    <name type="common">European freshwater eel</name>
    <name type="synonym">Muraena anguilla</name>
    <dbReference type="NCBI Taxonomy" id="7936"/>
    <lineage>
        <taxon>Eukaryota</taxon>
        <taxon>Metazoa</taxon>
        <taxon>Chordata</taxon>
        <taxon>Craniata</taxon>
        <taxon>Vertebrata</taxon>
        <taxon>Euteleostomi</taxon>
        <taxon>Actinopterygii</taxon>
        <taxon>Neopterygii</taxon>
        <taxon>Teleostei</taxon>
        <taxon>Anguilliformes</taxon>
        <taxon>Anguillidae</taxon>
        <taxon>Anguilla</taxon>
    </lineage>
</organism>
<reference evidence="1" key="2">
    <citation type="journal article" date="2015" name="Fish Shellfish Immunol.">
        <title>Early steps in the European eel (Anguilla anguilla)-Vibrio vulnificus interaction in the gills: Role of the RtxA13 toxin.</title>
        <authorList>
            <person name="Callol A."/>
            <person name="Pajuelo D."/>
            <person name="Ebbesson L."/>
            <person name="Teles M."/>
            <person name="MacKenzie S."/>
            <person name="Amaro C."/>
        </authorList>
    </citation>
    <scope>NUCLEOTIDE SEQUENCE</scope>
</reference>
<name>A0A0E9TIK7_ANGAN</name>
<sequence>MSCDLSLLVYLSCCALWESPL</sequence>
<dbReference type="EMBL" id="GBXM01055852">
    <property type="protein sequence ID" value="JAH52725.1"/>
    <property type="molecule type" value="Transcribed_RNA"/>
</dbReference>
<reference evidence="1" key="1">
    <citation type="submission" date="2014-11" db="EMBL/GenBank/DDBJ databases">
        <authorList>
            <person name="Amaro Gonzalez C."/>
        </authorList>
    </citation>
    <scope>NUCLEOTIDE SEQUENCE</scope>
</reference>
<evidence type="ECO:0000313" key="1">
    <source>
        <dbReference type="EMBL" id="JAH52725.1"/>
    </source>
</evidence>